<keyword evidence="3" id="KW-1185">Reference proteome</keyword>
<dbReference type="EMBL" id="GL377604">
    <property type="protein sequence ID" value="EFJ19855.1"/>
    <property type="molecule type" value="Genomic_DNA"/>
</dbReference>
<proteinExistence type="predicted"/>
<dbReference type="KEGG" id="smo:SELMODRAFT_18290"/>
<protein>
    <recommendedName>
        <fullName evidence="4">Pentacotripeptide-repeat region of PRORP domain-containing protein</fullName>
    </recommendedName>
</protein>
<keyword evidence="1" id="KW-0677">Repeat</keyword>
<dbReference type="PANTHER" id="PTHR47926">
    <property type="entry name" value="PENTATRICOPEPTIDE REPEAT-CONTAINING PROTEIN"/>
    <property type="match status" value="1"/>
</dbReference>
<dbReference type="GO" id="GO:0003723">
    <property type="term" value="F:RNA binding"/>
    <property type="evidence" value="ECO:0007669"/>
    <property type="project" value="InterPro"/>
</dbReference>
<dbReference type="InParanoid" id="D8S6S0"/>
<dbReference type="HOGENOM" id="CLU_002706_0_0_1"/>
<feature type="non-terminal residue" evidence="2">
    <location>
        <position position="101"/>
    </location>
</feature>
<dbReference type="PANTHER" id="PTHR47926:SF533">
    <property type="entry name" value="DYW DOMAIN-CONTAINING PROTEIN"/>
    <property type="match status" value="1"/>
</dbReference>
<evidence type="ECO:0000313" key="2">
    <source>
        <dbReference type="EMBL" id="EFJ19855.1"/>
    </source>
</evidence>
<gene>
    <name evidence="2" type="ORF">SELMODRAFT_18290</name>
</gene>
<dbReference type="InterPro" id="IPR011990">
    <property type="entry name" value="TPR-like_helical_dom_sf"/>
</dbReference>
<dbReference type="InterPro" id="IPR046960">
    <property type="entry name" value="PPR_At4g14850-like_plant"/>
</dbReference>
<evidence type="ECO:0000313" key="3">
    <source>
        <dbReference type="Proteomes" id="UP000001514"/>
    </source>
</evidence>
<sequence>EDSMGIFRDMELEGDCAPDAIFFLSILNAFRQQGLVDQASHFFTLMSVEHGILPWQEHYNAMVDTLGRAGRIAAAEELINNMPFESQVAVWGSLLTSCKRF</sequence>
<feature type="non-terminal residue" evidence="2">
    <location>
        <position position="1"/>
    </location>
</feature>
<dbReference type="eggNOG" id="KOG4197">
    <property type="taxonomic scope" value="Eukaryota"/>
</dbReference>
<evidence type="ECO:0008006" key="4">
    <source>
        <dbReference type="Google" id="ProtNLM"/>
    </source>
</evidence>
<name>D8S6S0_SELML</name>
<organism evidence="3">
    <name type="scientific">Selaginella moellendorffii</name>
    <name type="common">Spikemoss</name>
    <dbReference type="NCBI Taxonomy" id="88036"/>
    <lineage>
        <taxon>Eukaryota</taxon>
        <taxon>Viridiplantae</taxon>
        <taxon>Streptophyta</taxon>
        <taxon>Embryophyta</taxon>
        <taxon>Tracheophyta</taxon>
        <taxon>Lycopodiopsida</taxon>
        <taxon>Selaginellales</taxon>
        <taxon>Selaginellaceae</taxon>
        <taxon>Selaginella</taxon>
    </lineage>
</organism>
<dbReference type="NCBIfam" id="TIGR00756">
    <property type="entry name" value="PPR"/>
    <property type="match status" value="1"/>
</dbReference>
<dbReference type="Gene3D" id="1.25.40.10">
    <property type="entry name" value="Tetratricopeptide repeat domain"/>
    <property type="match status" value="1"/>
</dbReference>
<dbReference type="Proteomes" id="UP000001514">
    <property type="component" value="Unassembled WGS sequence"/>
</dbReference>
<reference evidence="2 3" key="1">
    <citation type="journal article" date="2011" name="Science">
        <title>The Selaginella genome identifies genetic changes associated with the evolution of vascular plants.</title>
        <authorList>
            <person name="Banks J.A."/>
            <person name="Nishiyama T."/>
            <person name="Hasebe M."/>
            <person name="Bowman J.L."/>
            <person name="Gribskov M."/>
            <person name="dePamphilis C."/>
            <person name="Albert V.A."/>
            <person name="Aono N."/>
            <person name="Aoyama T."/>
            <person name="Ambrose B.A."/>
            <person name="Ashton N.W."/>
            <person name="Axtell M.J."/>
            <person name="Barker E."/>
            <person name="Barker M.S."/>
            <person name="Bennetzen J.L."/>
            <person name="Bonawitz N.D."/>
            <person name="Chapple C."/>
            <person name="Cheng C."/>
            <person name="Correa L.G."/>
            <person name="Dacre M."/>
            <person name="DeBarry J."/>
            <person name="Dreyer I."/>
            <person name="Elias M."/>
            <person name="Engstrom E.M."/>
            <person name="Estelle M."/>
            <person name="Feng L."/>
            <person name="Finet C."/>
            <person name="Floyd S.K."/>
            <person name="Frommer W.B."/>
            <person name="Fujita T."/>
            <person name="Gramzow L."/>
            <person name="Gutensohn M."/>
            <person name="Harholt J."/>
            <person name="Hattori M."/>
            <person name="Heyl A."/>
            <person name="Hirai T."/>
            <person name="Hiwatashi Y."/>
            <person name="Ishikawa M."/>
            <person name="Iwata M."/>
            <person name="Karol K.G."/>
            <person name="Koehler B."/>
            <person name="Kolukisaoglu U."/>
            <person name="Kubo M."/>
            <person name="Kurata T."/>
            <person name="Lalonde S."/>
            <person name="Li K."/>
            <person name="Li Y."/>
            <person name="Litt A."/>
            <person name="Lyons E."/>
            <person name="Manning G."/>
            <person name="Maruyama T."/>
            <person name="Michael T.P."/>
            <person name="Mikami K."/>
            <person name="Miyazaki S."/>
            <person name="Morinaga S."/>
            <person name="Murata T."/>
            <person name="Mueller-Roeber B."/>
            <person name="Nelson D.R."/>
            <person name="Obara M."/>
            <person name="Oguri Y."/>
            <person name="Olmstead R.G."/>
            <person name="Onodera N."/>
            <person name="Petersen B.L."/>
            <person name="Pils B."/>
            <person name="Prigge M."/>
            <person name="Rensing S.A."/>
            <person name="Riano-Pachon D.M."/>
            <person name="Roberts A.W."/>
            <person name="Sato Y."/>
            <person name="Scheller H.V."/>
            <person name="Schulz B."/>
            <person name="Schulz C."/>
            <person name="Shakirov E.V."/>
            <person name="Shibagaki N."/>
            <person name="Shinohara N."/>
            <person name="Shippen D.E."/>
            <person name="Soerensen I."/>
            <person name="Sotooka R."/>
            <person name="Sugimoto N."/>
            <person name="Sugita M."/>
            <person name="Sumikawa N."/>
            <person name="Tanurdzic M."/>
            <person name="Theissen G."/>
            <person name="Ulvskov P."/>
            <person name="Wakazuki S."/>
            <person name="Weng J.K."/>
            <person name="Willats W.W."/>
            <person name="Wipf D."/>
            <person name="Wolf P.G."/>
            <person name="Yang L."/>
            <person name="Zimmer A.D."/>
            <person name="Zhu Q."/>
            <person name="Mitros T."/>
            <person name="Hellsten U."/>
            <person name="Loque D."/>
            <person name="Otillar R."/>
            <person name="Salamov A."/>
            <person name="Schmutz J."/>
            <person name="Shapiro H."/>
            <person name="Lindquist E."/>
            <person name="Lucas S."/>
            <person name="Rokhsar D."/>
            <person name="Grigoriev I.V."/>
        </authorList>
    </citation>
    <scope>NUCLEOTIDE SEQUENCE [LARGE SCALE GENOMIC DNA]</scope>
</reference>
<dbReference type="Pfam" id="PF01535">
    <property type="entry name" value="PPR"/>
    <property type="match status" value="1"/>
</dbReference>
<dbReference type="Gramene" id="EFJ19855">
    <property type="protein sequence ID" value="EFJ19855"/>
    <property type="gene ID" value="SELMODRAFT_18290"/>
</dbReference>
<dbReference type="AlphaFoldDB" id="D8S6S0"/>
<dbReference type="GO" id="GO:0009451">
    <property type="term" value="P:RNA modification"/>
    <property type="evidence" value="ECO:0007669"/>
    <property type="project" value="InterPro"/>
</dbReference>
<dbReference type="InterPro" id="IPR002885">
    <property type="entry name" value="PPR_rpt"/>
</dbReference>
<evidence type="ECO:0000256" key="1">
    <source>
        <dbReference type="ARBA" id="ARBA00022737"/>
    </source>
</evidence>
<accession>D8S6S0</accession>